<dbReference type="NCBIfam" id="TIGR00079">
    <property type="entry name" value="pept_deformyl"/>
    <property type="match status" value="1"/>
</dbReference>
<evidence type="ECO:0000256" key="3">
    <source>
        <dbReference type="ARBA" id="ARBA00022801"/>
    </source>
</evidence>
<comment type="function">
    <text evidence="6">Removes the formyl group from the N-terminal Met of newly synthesized proteins. Requires at least a dipeptide for an efficient rate of reaction. N-terminal L-methionine is a prerequisite for activity but the enzyme has broad specificity at other positions.</text>
</comment>
<dbReference type="InterPro" id="IPR036821">
    <property type="entry name" value="Peptide_deformylase_sf"/>
</dbReference>
<dbReference type="GO" id="GO:0006412">
    <property type="term" value="P:translation"/>
    <property type="evidence" value="ECO:0007669"/>
    <property type="project" value="UniProtKB-UniRule"/>
</dbReference>
<feature type="binding site" evidence="6">
    <location>
        <position position="112"/>
    </location>
    <ligand>
        <name>Fe cation</name>
        <dbReference type="ChEBI" id="CHEBI:24875"/>
    </ligand>
</feature>
<protein>
    <recommendedName>
        <fullName evidence="6">Peptide deformylase</fullName>
        <shortName evidence="6">PDF</shortName>
        <ecNumber evidence="6">3.5.1.88</ecNumber>
    </recommendedName>
    <alternativeName>
        <fullName evidence="6">Polypeptide deformylase</fullName>
    </alternativeName>
</protein>
<dbReference type="InterPro" id="IPR023635">
    <property type="entry name" value="Peptide_deformylase"/>
</dbReference>
<dbReference type="Gene3D" id="3.90.45.10">
    <property type="entry name" value="Peptide deformylase"/>
    <property type="match status" value="1"/>
</dbReference>
<dbReference type="RefSeq" id="WP_117455158.1">
    <property type="nucleotide sequence ID" value="NZ_CP060636.1"/>
</dbReference>
<dbReference type="HAMAP" id="MF_00163">
    <property type="entry name" value="Pep_deformylase"/>
    <property type="match status" value="1"/>
</dbReference>
<comment type="catalytic activity">
    <reaction evidence="6">
        <text>N-terminal N-formyl-L-methionyl-[peptide] + H2O = N-terminal L-methionyl-[peptide] + formate</text>
        <dbReference type="Rhea" id="RHEA:24420"/>
        <dbReference type="Rhea" id="RHEA-COMP:10639"/>
        <dbReference type="Rhea" id="RHEA-COMP:10640"/>
        <dbReference type="ChEBI" id="CHEBI:15377"/>
        <dbReference type="ChEBI" id="CHEBI:15740"/>
        <dbReference type="ChEBI" id="CHEBI:49298"/>
        <dbReference type="ChEBI" id="CHEBI:64731"/>
        <dbReference type="EC" id="3.5.1.88"/>
    </reaction>
</comment>
<gene>
    <name evidence="6" type="primary">def</name>
    <name evidence="7" type="ORF">H9Q80_18245</name>
</gene>
<evidence type="ECO:0000256" key="5">
    <source>
        <dbReference type="ARBA" id="ARBA00023004"/>
    </source>
</evidence>
<evidence type="ECO:0000313" key="8">
    <source>
        <dbReference type="Proteomes" id="UP000515856"/>
    </source>
</evidence>
<comment type="similarity">
    <text evidence="1 6">Belongs to the polypeptide deformylase family.</text>
</comment>
<dbReference type="PIRSF" id="PIRSF004749">
    <property type="entry name" value="Pep_def"/>
    <property type="match status" value="1"/>
</dbReference>
<dbReference type="PANTHER" id="PTHR10458:SF8">
    <property type="entry name" value="PEPTIDE DEFORMYLASE 2"/>
    <property type="match status" value="1"/>
</dbReference>
<dbReference type="GO" id="GO:0042586">
    <property type="term" value="F:peptide deformylase activity"/>
    <property type="evidence" value="ECO:0007669"/>
    <property type="project" value="UniProtKB-UniRule"/>
</dbReference>
<dbReference type="Pfam" id="PF01327">
    <property type="entry name" value="Pep_deformylase"/>
    <property type="match status" value="1"/>
</dbReference>
<accession>A0A7G9GMX4</accession>
<keyword evidence="2 6" id="KW-0479">Metal-binding</keyword>
<feature type="active site" evidence="6">
    <location>
        <position position="157"/>
    </location>
</feature>
<evidence type="ECO:0000256" key="2">
    <source>
        <dbReference type="ARBA" id="ARBA00022723"/>
    </source>
</evidence>
<dbReference type="Proteomes" id="UP000515856">
    <property type="component" value="Chromosome"/>
</dbReference>
<sequence>MYIHYDNIVKDTDSVVRQKSEKVNLPLSEEDKTLLHDLFVYVKDSQDAEIAEREDLRPAVGIAAIQIGIPKRMLAVVVPGEEEDEVFEYALANPRIVSESVQKAYLKNGEGCLSVEEEHEGIVPRSARVTVKGYDLLQDKEVTIKAKNYLAIVLQHEIDHFSGTLFYDRINEDDPWRAIQDAVVIE</sequence>
<evidence type="ECO:0000256" key="4">
    <source>
        <dbReference type="ARBA" id="ARBA00022917"/>
    </source>
</evidence>
<evidence type="ECO:0000256" key="1">
    <source>
        <dbReference type="ARBA" id="ARBA00010759"/>
    </source>
</evidence>
<reference evidence="7 8" key="1">
    <citation type="submission" date="2020-08" db="EMBL/GenBank/DDBJ databases">
        <authorList>
            <person name="Liu C."/>
            <person name="Sun Q."/>
        </authorList>
    </citation>
    <scope>NUCLEOTIDE SEQUENCE [LARGE SCALE GENOMIC DNA]</scope>
    <source>
        <strain evidence="7 8">NSJ-61</strain>
    </source>
</reference>
<dbReference type="KEGG" id="ehn:H9Q80_18245"/>
<comment type="cofactor">
    <cofactor evidence="6">
        <name>Fe(2+)</name>
        <dbReference type="ChEBI" id="CHEBI:29033"/>
    </cofactor>
    <text evidence="6">Binds 1 Fe(2+) ion.</text>
</comment>
<dbReference type="PANTHER" id="PTHR10458">
    <property type="entry name" value="PEPTIDE DEFORMYLASE"/>
    <property type="match status" value="1"/>
</dbReference>
<feature type="binding site" evidence="6">
    <location>
        <position position="156"/>
    </location>
    <ligand>
        <name>Fe cation</name>
        <dbReference type="ChEBI" id="CHEBI:24875"/>
    </ligand>
</feature>
<keyword evidence="3 6" id="KW-0378">Hydrolase</keyword>
<feature type="binding site" evidence="6">
    <location>
        <position position="160"/>
    </location>
    <ligand>
        <name>Fe cation</name>
        <dbReference type="ChEBI" id="CHEBI:24875"/>
    </ligand>
</feature>
<evidence type="ECO:0000313" key="7">
    <source>
        <dbReference type="EMBL" id="QNM12156.1"/>
    </source>
</evidence>
<proteinExistence type="inferred from homology"/>
<dbReference type="EC" id="3.5.1.88" evidence="6"/>
<dbReference type="FunFam" id="3.90.45.10:FF:000002">
    <property type="entry name" value="Peptide deformylase"/>
    <property type="match status" value="1"/>
</dbReference>
<dbReference type="EMBL" id="CP060636">
    <property type="protein sequence ID" value="QNM12156.1"/>
    <property type="molecule type" value="Genomic_DNA"/>
</dbReference>
<keyword evidence="5 6" id="KW-0408">Iron</keyword>
<dbReference type="AlphaFoldDB" id="A0A7G9GMX4"/>
<dbReference type="PRINTS" id="PR01576">
    <property type="entry name" value="PDEFORMYLASE"/>
</dbReference>
<keyword evidence="4 6" id="KW-0648">Protein biosynthesis</keyword>
<organism evidence="7 8">
    <name type="scientific">[Eubacterium] hominis</name>
    <dbReference type="NCBI Taxonomy" id="2764325"/>
    <lineage>
        <taxon>Bacteria</taxon>
        <taxon>Bacillati</taxon>
        <taxon>Bacillota</taxon>
        <taxon>Erysipelotrichia</taxon>
        <taxon>Erysipelotrichales</taxon>
        <taxon>Erysipelotrichaceae</taxon>
        <taxon>Amedibacillus</taxon>
    </lineage>
</organism>
<dbReference type="GO" id="GO:0046872">
    <property type="term" value="F:metal ion binding"/>
    <property type="evidence" value="ECO:0007669"/>
    <property type="project" value="UniProtKB-KW"/>
</dbReference>
<evidence type="ECO:0000256" key="6">
    <source>
        <dbReference type="HAMAP-Rule" id="MF_00163"/>
    </source>
</evidence>
<dbReference type="SUPFAM" id="SSF56420">
    <property type="entry name" value="Peptide deformylase"/>
    <property type="match status" value="1"/>
</dbReference>
<name>A0A7G9GMX4_9FIRM</name>
<dbReference type="CDD" id="cd00487">
    <property type="entry name" value="Pep_deformylase"/>
    <property type="match status" value="1"/>
</dbReference>
<keyword evidence="8" id="KW-1185">Reference proteome</keyword>